<evidence type="ECO:0000313" key="1">
    <source>
        <dbReference type="EMBL" id="KAE9407838.1"/>
    </source>
</evidence>
<keyword evidence="2" id="KW-1185">Reference proteome</keyword>
<accession>A0A6A4IEY3</accession>
<dbReference type="Proteomes" id="UP000799118">
    <property type="component" value="Unassembled WGS sequence"/>
</dbReference>
<protein>
    <submittedName>
        <fullName evidence="1">Uncharacterized protein</fullName>
    </submittedName>
</protein>
<organism evidence="1 2">
    <name type="scientific">Gymnopus androsaceus JB14</name>
    <dbReference type="NCBI Taxonomy" id="1447944"/>
    <lineage>
        <taxon>Eukaryota</taxon>
        <taxon>Fungi</taxon>
        <taxon>Dikarya</taxon>
        <taxon>Basidiomycota</taxon>
        <taxon>Agaricomycotina</taxon>
        <taxon>Agaricomycetes</taxon>
        <taxon>Agaricomycetidae</taxon>
        <taxon>Agaricales</taxon>
        <taxon>Marasmiineae</taxon>
        <taxon>Omphalotaceae</taxon>
        <taxon>Gymnopus</taxon>
    </lineage>
</organism>
<gene>
    <name evidence="1" type="ORF">BT96DRAFT_1013757</name>
</gene>
<proteinExistence type="predicted"/>
<sequence>MSDSFSETDSTFISTGSFSSTIPGIGALSGKAIKRFGSVVVKSVDAILIRRRLVQIEDVLGQRSDGMPDSCDIEALYSDLLELAAPSYSLSVRTRAFRLIMGNIAGLEFKALADAVVNWDSLSESCDLLSDMISCLRLEGCLTNLDAPEANILHAAGIDAYKTRLPYTSSSGSSHCIAFLLFVALSVSLSQDSGFSRILMKLDMLQFITDIHPGILEPGFQWSNQLLPAQLVLRALLEKLDSDNDSLYVTKIQKLLSADLPSSRKPIHPKTTESFLMNAPMIALLAQKLRSLPLTGYFPTPSHPEGNATTDNHDFGCGDIISKFLAPSFIIRCSGNRDARNYPPVIDEEQIEDIINEIYDTYLVRAPALPQAPLQVHISVSIEHD</sequence>
<evidence type="ECO:0000313" key="2">
    <source>
        <dbReference type="Proteomes" id="UP000799118"/>
    </source>
</evidence>
<dbReference type="OrthoDB" id="3062192at2759"/>
<reference evidence="1" key="1">
    <citation type="journal article" date="2019" name="Environ. Microbiol.">
        <title>Fungal ecological strategies reflected in gene transcription - a case study of two litter decomposers.</title>
        <authorList>
            <person name="Barbi F."/>
            <person name="Kohler A."/>
            <person name="Barry K."/>
            <person name="Baskaran P."/>
            <person name="Daum C."/>
            <person name="Fauchery L."/>
            <person name="Ihrmark K."/>
            <person name="Kuo A."/>
            <person name="LaButti K."/>
            <person name="Lipzen A."/>
            <person name="Morin E."/>
            <person name="Grigoriev I.V."/>
            <person name="Henrissat B."/>
            <person name="Lindahl B."/>
            <person name="Martin F."/>
        </authorList>
    </citation>
    <scope>NUCLEOTIDE SEQUENCE</scope>
    <source>
        <strain evidence="1">JB14</strain>
    </source>
</reference>
<name>A0A6A4IEY3_9AGAR</name>
<dbReference type="AlphaFoldDB" id="A0A6A4IEY3"/>
<dbReference type="EMBL" id="ML769393">
    <property type="protein sequence ID" value="KAE9407838.1"/>
    <property type="molecule type" value="Genomic_DNA"/>
</dbReference>